<protein>
    <submittedName>
        <fullName evidence="1">Uncharacterized protein</fullName>
    </submittedName>
</protein>
<name>B9NKV0_POPTR</name>
<dbReference type="HOGENOM" id="CLU_2042064_0_0_1"/>
<dbReference type="EMBL" id="CM009306">
    <property type="protein sequence ID" value="PNS96523.1"/>
    <property type="molecule type" value="Genomic_DNA"/>
</dbReference>
<dbReference type="InParanoid" id="B9NKV0"/>
<organism evidence="1 2">
    <name type="scientific">Populus trichocarpa</name>
    <name type="common">Western balsam poplar</name>
    <name type="synonym">Populus balsamifera subsp. trichocarpa</name>
    <dbReference type="NCBI Taxonomy" id="3694"/>
    <lineage>
        <taxon>Eukaryota</taxon>
        <taxon>Viridiplantae</taxon>
        <taxon>Streptophyta</taxon>
        <taxon>Embryophyta</taxon>
        <taxon>Tracheophyta</taxon>
        <taxon>Spermatophyta</taxon>
        <taxon>Magnoliopsida</taxon>
        <taxon>eudicotyledons</taxon>
        <taxon>Gunneridae</taxon>
        <taxon>Pentapetalae</taxon>
        <taxon>rosids</taxon>
        <taxon>fabids</taxon>
        <taxon>Malpighiales</taxon>
        <taxon>Salicaceae</taxon>
        <taxon>Saliceae</taxon>
        <taxon>Populus</taxon>
    </lineage>
</organism>
<accession>B9NKV0</accession>
<dbReference type="Proteomes" id="UP000006729">
    <property type="component" value="Chromosome 17"/>
</dbReference>
<keyword evidence="2" id="KW-1185">Reference proteome</keyword>
<dbReference type="AlphaFoldDB" id="B9NKV0"/>
<gene>
    <name evidence="1" type="ORF">POPTR_017G121400</name>
</gene>
<reference evidence="1 2" key="1">
    <citation type="journal article" date="2006" name="Science">
        <title>The genome of black cottonwood, Populus trichocarpa (Torr. &amp; Gray).</title>
        <authorList>
            <person name="Tuskan G.A."/>
            <person name="Difazio S."/>
            <person name="Jansson S."/>
            <person name="Bohlmann J."/>
            <person name="Grigoriev I."/>
            <person name="Hellsten U."/>
            <person name="Putnam N."/>
            <person name="Ralph S."/>
            <person name="Rombauts S."/>
            <person name="Salamov A."/>
            <person name="Schein J."/>
            <person name="Sterck L."/>
            <person name="Aerts A."/>
            <person name="Bhalerao R.R."/>
            <person name="Bhalerao R.P."/>
            <person name="Blaudez D."/>
            <person name="Boerjan W."/>
            <person name="Brun A."/>
            <person name="Brunner A."/>
            <person name="Busov V."/>
            <person name="Campbell M."/>
            <person name="Carlson J."/>
            <person name="Chalot M."/>
            <person name="Chapman J."/>
            <person name="Chen G.L."/>
            <person name="Cooper D."/>
            <person name="Coutinho P.M."/>
            <person name="Couturier J."/>
            <person name="Covert S."/>
            <person name="Cronk Q."/>
            <person name="Cunningham R."/>
            <person name="Davis J."/>
            <person name="Degroeve S."/>
            <person name="Dejardin A."/>
            <person name="Depamphilis C."/>
            <person name="Detter J."/>
            <person name="Dirks B."/>
            <person name="Dubchak I."/>
            <person name="Duplessis S."/>
            <person name="Ehlting J."/>
            <person name="Ellis B."/>
            <person name="Gendler K."/>
            <person name="Goodstein D."/>
            <person name="Gribskov M."/>
            <person name="Grimwood J."/>
            <person name="Groover A."/>
            <person name="Gunter L."/>
            <person name="Hamberger B."/>
            <person name="Heinze B."/>
            <person name="Helariutta Y."/>
            <person name="Henrissat B."/>
            <person name="Holligan D."/>
            <person name="Holt R."/>
            <person name="Huang W."/>
            <person name="Islam-Faridi N."/>
            <person name="Jones S."/>
            <person name="Jones-Rhoades M."/>
            <person name="Jorgensen R."/>
            <person name="Joshi C."/>
            <person name="Kangasjarvi J."/>
            <person name="Karlsson J."/>
            <person name="Kelleher C."/>
            <person name="Kirkpatrick R."/>
            <person name="Kirst M."/>
            <person name="Kohler A."/>
            <person name="Kalluri U."/>
            <person name="Larimer F."/>
            <person name="Leebens-Mack J."/>
            <person name="Leple J.C."/>
            <person name="Locascio P."/>
            <person name="Lou Y."/>
            <person name="Lucas S."/>
            <person name="Martin F."/>
            <person name="Montanini B."/>
            <person name="Napoli C."/>
            <person name="Nelson D.R."/>
            <person name="Nelson C."/>
            <person name="Nieminen K."/>
            <person name="Nilsson O."/>
            <person name="Pereda V."/>
            <person name="Peter G."/>
            <person name="Philippe R."/>
            <person name="Pilate G."/>
            <person name="Poliakov A."/>
            <person name="Razumovskaya J."/>
            <person name="Richardson P."/>
            <person name="Rinaldi C."/>
            <person name="Ritland K."/>
            <person name="Rouze P."/>
            <person name="Ryaboy D."/>
            <person name="Schmutz J."/>
            <person name="Schrader J."/>
            <person name="Segerman B."/>
            <person name="Shin H."/>
            <person name="Siddiqui A."/>
            <person name="Sterky F."/>
            <person name="Terry A."/>
            <person name="Tsai C.J."/>
            <person name="Uberbacher E."/>
            <person name="Unneberg P."/>
            <person name="Vahala J."/>
            <person name="Wall K."/>
            <person name="Wessler S."/>
            <person name="Yang G."/>
            <person name="Yin T."/>
            <person name="Douglas C."/>
            <person name="Marra M."/>
            <person name="Sandberg G."/>
            <person name="Van de Peer Y."/>
            <person name="Rokhsar D."/>
        </authorList>
    </citation>
    <scope>NUCLEOTIDE SEQUENCE [LARGE SCALE GENOMIC DNA]</scope>
    <source>
        <strain evidence="2">cv. Nisqually</strain>
    </source>
</reference>
<proteinExistence type="predicted"/>
<evidence type="ECO:0000313" key="2">
    <source>
        <dbReference type="Proteomes" id="UP000006729"/>
    </source>
</evidence>
<sequence length="121" mass="13358">MAHDFGNSLISSVAISVFQPDAGFASSGQKLPGSARANPRIPFLVQADVVRANKEDPKYTLIHHVRVSPAMQCFNQFKHICVICSKVQALLILKIPQWTLPTCPAYTIRSSSENHKSQELI</sequence>
<evidence type="ECO:0000313" key="1">
    <source>
        <dbReference type="EMBL" id="PNS96523.1"/>
    </source>
</evidence>